<name>A0A239BX14_9ACTN</name>
<keyword evidence="3" id="KW-1185">Reference proteome</keyword>
<dbReference type="EMBL" id="FZOH01000002">
    <property type="protein sequence ID" value="SNS12595.1"/>
    <property type="molecule type" value="Genomic_DNA"/>
</dbReference>
<evidence type="ECO:0000313" key="3">
    <source>
        <dbReference type="Proteomes" id="UP000198386"/>
    </source>
</evidence>
<protein>
    <submittedName>
        <fullName evidence="2">Uncharacterized protein</fullName>
    </submittedName>
</protein>
<dbReference type="RefSeq" id="WP_089403188.1">
    <property type="nucleotide sequence ID" value="NZ_FZOH01000002.1"/>
</dbReference>
<feature type="region of interest" description="Disordered" evidence="1">
    <location>
        <begin position="1"/>
        <end position="29"/>
    </location>
</feature>
<organism evidence="2 3">
    <name type="scientific">Geodermatophilus saharensis</name>
    <dbReference type="NCBI Taxonomy" id="1137994"/>
    <lineage>
        <taxon>Bacteria</taxon>
        <taxon>Bacillati</taxon>
        <taxon>Actinomycetota</taxon>
        <taxon>Actinomycetes</taxon>
        <taxon>Geodermatophilales</taxon>
        <taxon>Geodermatophilaceae</taxon>
        <taxon>Geodermatophilus</taxon>
    </lineage>
</organism>
<dbReference type="Proteomes" id="UP000198386">
    <property type="component" value="Unassembled WGS sequence"/>
</dbReference>
<proteinExistence type="predicted"/>
<sequence length="89" mass="9582">MHYAQARQLFLTPPATERPAAGIPDTPGRRLRDAAEPIATISWWGRPVNDRLAALGPDFLTGYVWGRAWSAAIVAGGAAPPDPYERISG</sequence>
<dbReference type="OrthoDB" id="157052at2"/>
<accession>A0A239BX14</accession>
<reference evidence="3" key="1">
    <citation type="submission" date="2017-06" db="EMBL/GenBank/DDBJ databases">
        <authorList>
            <person name="Varghese N."/>
            <person name="Submissions S."/>
        </authorList>
    </citation>
    <scope>NUCLEOTIDE SEQUENCE [LARGE SCALE GENOMIC DNA]</scope>
    <source>
        <strain evidence="3">DSM 45423</strain>
    </source>
</reference>
<evidence type="ECO:0000313" key="2">
    <source>
        <dbReference type="EMBL" id="SNS12595.1"/>
    </source>
</evidence>
<evidence type="ECO:0000256" key="1">
    <source>
        <dbReference type="SAM" id="MobiDB-lite"/>
    </source>
</evidence>
<gene>
    <name evidence="2" type="ORF">SAMN04488107_1491</name>
</gene>
<dbReference type="AlphaFoldDB" id="A0A239BX14"/>